<dbReference type="PANTHER" id="PTHR21340">
    <property type="entry name" value="DIADENOSINE 5,5-P1,P4-TETRAPHOSPHATE PYROPHOSPHOHYDROLASE MUTT"/>
    <property type="match status" value="1"/>
</dbReference>
<dbReference type="InterPro" id="IPR020476">
    <property type="entry name" value="Nudix_hydrolase"/>
</dbReference>
<evidence type="ECO:0000256" key="2">
    <source>
        <dbReference type="ARBA" id="ARBA00022801"/>
    </source>
</evidence>
<dbReference type="PANTHER" id="PTHR21340:SF0">
    <property type="entry name" value="BIS(5'-NUCLEOSYL)-TETRAPHOSPHATASE [ASYMMETRICAL]"/>
    <property type="match status" value="1"/>
</dbReference>
<dbReference type="PRINTS" id="PR00502">
    <property type="entry name" value="NUDIXFAMILY"/>
</dbReference>
<dbReference type="InterPro" id="IPR015797">
    <property type="entry name" value="NUDIX_hydrolase-like_dom_sf"/>
</dbReference>
<dbReference type="GO" id="GO:0004081">
    <property type="term" value="F:bis(5'-nucleosyl)-tetraphosphatase (asymmetrical) activity"/>
    <property type="evidence" value="ECO:0007669"/>
    <property type="project" value="TreeGrafter"/>
</dbReference>
<keyword evidence="2 3" id="KW-0378">Hydrolase</keyword>
<dbReference type="PROSITE" id="PS51462">
    <property type="entry name" value="NUDIX"/>
    <property type="match status" value="1"/>
</dbReference>
<proteinExistence type="inferred from homology"/>
<evidence type="ECO:0000313" key="6">
    <source>
        <dbReference type="Proteomes" id="UP000316196"/>
    </source>
</evidence>
<gene>
    <name evidence="5" type="ORF">FB460_1927</name>
</gene>
<accession>A0A542ZCK8</accession>
<evidence type="ECO:0000256" key="1">
    <source>
        <dbReference type="ARBA" id="ARBA00005582"/>
    </source>
</evidence>
<reference evidence="5 6" key="1">
    <citation type="submission" date="2019-06" db="EMBL/GenBank/DDBJ databases">
        <title>Sequencing the genomes of 1000 actinobacteria strains.</title>
        <authorList>
            <person name="Klenk H.-P."/>
        </authorList>
    </citation>
    <scope>NUCLEOTIDE SEQUENCE [LARGE SCALE GENOMIC DNA]</scope>
    <source>
        <strain evidence="5 6">DSM 8251</strain>
    </source>
</reference>
<comment type="similarity">
    <text evidence="1 3">Belongs to the Nudix hydrolase family.</text>
</comment>
<dbReference type="Pfam" id="PF00300">
    <property type="entry name" value="His_Phos_1"/>
    <property type="match status" value="1"/>
</dbReference>
<comment type="caution">
    <text evidence="5">The sequence shown here is derived from an EMBL/GenBank/DDBJ whole genome shotgun (WGS) entry which is preliminary data.</text>
</comment>
<keyword evidence="6" id="KW-1185">Reference proteome</keyword>
<dbReference type="RefSeq" id="WP_170210037.1">
    <property type="nucleotide sequence ID" value="NZ_BAAAMD010000004.1"/>
</dbReference>
<dbReference type="Gene3D" id="3.40.50.1240">
    <property type="entry name" value="Phosphoglycerate mutase-like"/>
    <property type="match status" value="1"/>
</dbReference>
<name>A0A542ZCK8_9ACTN</name>
<evidence type="ECO:0000313" key="5">
    <source>
        <dbReference type="EMBL" id="TQL58074.1"/>
    </source>
</evidence>
<dbReference type="AlphaFoldDB" id="A0A542ZCK8"/>
<dbReference type="InterPro" id="IPR013078">
    <property type="entry name" value="His_Pase_superF_clade-1"/>
</dbReference>
<dbReference type="InterPro" id="IPR029033">
    <property type="entry name" value="His_PPase_superfam"/>
</dbReference>
<dbReference type="Proteomes" id="UP000316196">
    <property type="component" value="Unassembled WGS sequence"/>
</dbReference>
<dbReference type="InterPro" id="IPR000086">
    <property type="entry name" value="NUDIX_hydrolase_dom"/>
</dbReference>
<dbReference type="Gene3D" id="3.90.79.10">
    <property type="entry name" value="Nucleoside Triphosphate Pyrophosphohydrolase"/>
    <property type="match status" value="1"/>
</dbReference>
<dbReference type="Pfam" id="PF00293">
    <property type="entry name" value="NUDIX"/>
    <property type="match status" value="1"/>
</dbReference>
<sequence length="298" mass="33164">MGSVPSSDRLITAAGAVVLRPTDRGPEVLIVHRPHHDDWSLPKGKLDKDETPDLTAVREVAEETGVTIRLSRPLPDIRYQVEDRPKVVHWWLGVSLEDGTEKRAADGEVDEVRWVRLEKARELLTYDDERELLDHAVSLTPTTPLIVARHAKALPRKEWEGDDEARPLDGHGLDQTEKLTPRLVARGVGRVVSSPAWRCVATVLELASSLGLTIERQSVLSEPYGEANPQSVRTTCGEWRRQVSQSGTPTVFCGHRPVLPDMLAGFGMEDHFFEPAEMAIAHVDENGEVLDIERIEAP</sequence>
<organism evidence="5 6">
    <name type="scientific">Propioniferax innocua</name>
    <dbReference type="NCBI Taxonomy" id="1753"/>
    <lineage>
        <taxon>Bacteria</taxon>
        <taxon>Bacillati</taxon>
        <taxon>Actinomycetota</taxon>
        <taxon>Actinomycetes</taxon>
        <taxon>Propionibacteriales</taxon>
        <taxon>Propionibacteriaceae</taxon>
        <taxon>Propioniferax</taxon>
    </lineage>
</organism>
<dbReference type="InterPro" id="IPR051325">
    <property type="entry name" value="Nudix_hydrolase_domain"/>
</dbReference>
<dbReference type="SUPFAM" id="SSF55811">
    <property type="entry name" value="Nudix"/>
    <property type="match status" value="1"/>
</dbReference>
<dbReference type="CDD" id="cd03673">
    <property type="entry name" value="NUDIX_Ap6A_hydrolase"/>
    <property type="match status" value="1"/>
</dbReference>
<dbReference type="InterPro" id="IPR020084">
    <property type="entry name" value="NUDIX_hydrolase_CS"/>
</dbReference>
<dbReference type="SUPFAM" id="SSF53254">
    <property type="entry name" value="Phosphoglycerate mutase-like"/>
    <property type="match status" value="1"/>
</dbReference>
<evidence type="ECO:0000256" key="3">
    <source>
        <dbReference type="RuleBase" id="RU003476"/>
    </source>
</evidence>
<feature type="domain" description="Nudix hydrolase" evidence="4">
    <location>
        <begin position="9"/>
        <end position="137"/>
    </location>
</feature>
<dbReference type="PROSITE" id="PS00893">
    <property type="entry name" value="NUDIX_BOX"/>
    <property type="match status" value="1"/>
</dbReference>
<dbReference type="GO" id="GO:0006167">
    <property type="term" value="P:AMP biosynthetic process"/>
    <property type="evidence" value="ECO:0007669"/>
    <property type="project" value="TreeGrafter"/>
</dbReference>
<protein>
    <submittedName>
        <fullName evidence="5">8-oxo-dGTP diphosphatase</fullName>
    </submittedName>
</protein>
<dbReference type="EMBL" id="VFOR01000002">
    <property type="protein sequence ID" value="TQL58074.1"/>
    <property type="molecule type" value="Genomic_DNA"/>
</dbReference>
<dbReference type="GO" id="GO:0006754">
    <property type="term" value="P:ATP biosynthetic process"/>
    <property type="evidence" value="ECO:0007669"/>
    <property type="project" value="TreeGrafter"/>
</dbReference>
<evidence type="ECO:0000259" key="4">
    <source>
        <dbReference type="PROSITE" id="PS51462"/>
    </source>
</evidence>